<proteinExistence type="predicted"/>
<dbReference type="Proteomes" id="UP001066276">
    <property type="component" value="Chromosome 2_1"/>
</dbReference>
<gene>
    <name evidence="1" type="ORF">NDU88_006899</name>
</gene>
<reference evidence="1" key="1">
    <citation type="journal article" date="2022" name="bioRxiv">
        <title>Sequencing and chromosome-scale assembly of the giantPleurodeles waltlgenome.</title>
        <authorList>
            <person name="Brown T."/>
            <person name="Elewa A."/>
            <person name="Iarovenko S."/>
            <person name="Subramanian E."/>
            <person name="Araus A.J."/>
            <person name="Petzold A."/>
            <person name="Susuki M."/>
            <person name="Suzuki K.-i.T."/>
            <person name="Hayashi T."/>
            <person name="Toyoda A."/>
            <person name="Oliveira C."/>
            <person name="Osipova E."/>
            <person name="Leigh N.D."/>
            <person name="Simon A."/>
            <person name="Yun M.H."/>
        </authorList>
    </citation>
    <scope>NUCLEOTIDE SEQUENCE</scope>
    <source>
        <strain evidence="1">20211129_DDA</strain>
        <tissue evidence="1">Liver</tissue>
    </source>
</reference>
<dbReference type="EMBL" id="JANPWB010000003">
    <property type="protein sequence ID" value="KAJ1203105.1"/>
    <property type="molecule type" value="Genomic_DNA"/>
</dbReference>
<accession>A0AAV7VN75</accession>
<name>A0AAV7VN75_PLEWA</name>
<evidence type="ECO:0000313" key="2">
    <source>
        <dbReference type="Proteomes" id="UP001066276"/>
    </source>
</evidence>
<evidence type="ECO:0000313" key="1">
    <source>
        <dbReference type="EMBL" id="KAJ1203105.1"/>
    </source>
</evidence>
<protein>
    <submittedName>
        <fullName evidence="1">Uncharacterized protein</fullName>
    </submittedName>
</protein>
<comment type="caution">
    <text evidence="1">The sequence shown here is derived from an EMBL/GenBank/DDBJ whole genome shotgun (WGS) entry which is preliminary data.</text>
</comment>
<keyword evidence="2" id="KW-1185">Reference proteome</keyword>
<sequence>MEALPAAQMVNRCGHVRLRRTAEQPPPHCNGSRSPSGVAEAHSPGILIAASEAVMLRSDLRPKHSFVGVVHWRHNQMQLGGSKGSYGFPERIVRPVGGKDRGPQRQQDLVVLCSSMAPVAVGLLRWCQTV</sequence>
<dbReference type="AlphaFoldDB" id="A0AAV7VN75"/>
<organism evidence="1 2">
    <name type="scientific">Pleurodeles waltl</name>
    <name type="common">Iberian ribbed newt</name>
    <dbReference type="NCBI Taxonomy" id="8319"/>
    <lineage>
        <taxon>Eukaryota</taxon>
        <taxon>Metazoa</taxon>
        <taxon>Chordata</taxon>
        <taxon>Craniata</taxon>
        <taxon>Vertebrata</taxon>
        <taxon>Euteleostomi</taxon>
        <taxon>Amphibia</taxon>
        <taxon>Batrachia</taxon>
        <taxon>Caudata</taxon>
        <taxon>Salamandroidea</taxon>
        <taxon>Salamandridae</taxon>
        <taxon>Pleurodelinae</taxon>
        <taxon>Pleurodeles</taxon>
    </lineage>
</organism>